<accession>A0A6J8A2J1</accession>
<keyword evidence="2" id="KW-1185">Reference proteome</keyword>
<gene>
    <name evidence="1" type="ORF">MCOR_2671</name>
</gene>
<dbReference type="EMBL" id="CACVKT020000542">
    <property type="protein sequence ID" value="CAC5360043.1"/>
    <property type="molecule type" value="Genomic_DNA"/>
</dbReference>
<reference evidence="1 2" key="1">
    <citation type="submission" date="2020-06" db="EMBL/GenBank/DDBJ databases">
        <authorList>
            <person name="Li R."/>
            <person name="Bekaert M."/>
        </authorList>
    </citation>
    <scope>NUCLEOTIDE SEQUENCE [LARGE SCALE GENOMIC DNA]</scope>
    <source>
        <strain evidence="2">wild</strain>
    </source>
</reference>
<evidence type="ECO:0000313" key="2">
    <source>
        <dbReference type="Proteomes" id="UP000507470"/>
    </source>
</evidence>
<dbReference type="Proteomes" id="UP000507470">
    <property type="component" value="Unassembled WGS sequence"/>
</dbReference>
<proteinExistence type="predicted"/>
<dbReference type="AlphaFoldDB" id="A0A6J8A2J1"/>
<evidence type="ECO:0000313" key="1">
    <source>
        <dbReference type="EMBL" id="CAC5360043.1"/>
    </source>
</evidence>
<protein>
    <submittedName>
        <fullName evidence="1">Uncharacterized protein</fullName>
    </submittedName>
</protein>
<name>A0A6J8A2J1_MYTCO</name>
<sequence>MTAESANGLHTLVDPVAEDVKVVTLLNDFISHLLETSQERSPDGIHGNQKFLCHTLDFLTYLQYYYSRNAGNNCLISDILSQLRQLLVIVSETVYVSASSCICVDAVENVITVPTKTKCQLRELTSRVNRVTNVVVTLQNSTQTFLKESTKTKYLAVSEEDHLLAMTTRSKQVIDLLEGCEILLSAVSTGVKEKASSERRFFNTSSIAIGAICAGRLAWQLFKGVDTEQLIASGIWAGSIGVSAVVLQVPRLKMSDVLNRLEHCEKEYEQMKKISKNWKLSSEWSYSRLVRLPSPTNGIRFSLN</sequence>
<organism evidence="1 2">
    <name type="scientific">Mytilus coruscus</name>
    <name type="common">Sea mussel</name>
    <dbReference type="NCBI Taxonomy" id="42192"/>
    <lineage>
        <taxon>Eukaryota</taxon>
        <taxon>Metazoa</taxon>
        <taxon>Spiralia</taxon>
        <taxon>Lophotrochozoa</taxon>
        <taxon>Mollusca</taxon>
        <taxon>Bivalvia</taxon>
        <taxon>Autobranchia</taxon>
        <taxon>Pteriomorphia</taxon>
        <taxon>Mytilida</taxon>
        <taxon>Mytiloidea</taxon>
        <taxon>Mytilidae</taxon>
        <taxon>Mytilinae</taxon>
        <taxon>Mytilus</taxon>
    </lineage>
</organism>
<dbReference type="OrthoDB" id="6082147at2759"/>